<dbReference type="PROSITE" id="PS50181">
    <property type="entry name" value="FBOX"/>
    <property type="match status" value="1"/>
</dbReference>
<dbReference type="AlphaFoldDB" id="A0AAV1EDX0"/>
<keyword evidence="4" id="KW-1185">Reference proteome</keyword>
<evidence type="ECO:0000313" key="3">
    <source>
        <dbReference type="EMBL" id="CAI9117927.1"/>
    </source>
</evidence>
<feature type="domain" description="F-box" evidence="2">
    <location>
        <begin position="23"/>
        <end position="77"/>
    </location>
</feature>
<proteinExistence type="predicted"/>
<reference evidence="3" key="1">
    <citation type="submission" date="2023-03" db="EMBL/GenBank/DDBJ databases">
        <authorList>
            <person name="Julca I."/>
        </authorList>
    </citation>
    <scope>NUCLEOTIDE SEQUENCE</scope>
</reference>
<name>A0AAV1EDX0_OLDCO</name>
<dbReference type="PANTHER" id="PTHR31672:SF13">
    <property type="entry name" value="F-BOX PROTEIN CPR30-LIKE"/>
    <property type="match status" value="1"/>
</dbReference>
<evidence type="ECO:0000259" key="2">
    <source>
        <dbReference type="PROSITE" id="PS50181"/>
    </source>
</evidence>
<protein>
    <submittedName>
        <fullName evidence="3">OLC1v1019419C1</fullName>
    </submittedName>
</protein>
<dbReference type="CDD" id="cd22157">
    <property type="entry name" value="F-box_AtFBW1-like"/>
    <property type="match status" value="1"/>
</dbReference>
<dbReference type="Gene3D" id="1.20.1280.50">
    <property type="match status" value="1"/>
</dbReference>
<dbReference type="Pfam" id="PF00646">
    <property type="entry name" value="F-box"/>
    <property type="match status" value="1"/>
</dbReference>
<gene>
    <name evidence="3" type="ORF">OLC1_LOCUS23913</name>
</gene>
<sequence>METLQSFTSYSDPNREMMGPSRKYSPINLPDELIIEILTWLPAKTLLRFRCVSKSWRALISTPKFIKAQLENSFKRDDCAHRRVLFRRIESFGDLKAFDYDTKHFPLASALFGPKTTPIESSNVDEPVMMCDQGRIVGSCRGLVCVAVRNKLYFWNPAIRKFKKLAAGIDDESRNGRKI</sequence>
<dbReference type="SUPFAM" id="SSF81383">
    <property type="entry name" value="F-box domain"/>
    <property type="match status" value="1"/>
</dbReference>
<organism evidence="3 4">
    <name type="scientific">Oldenlandia corymbosa var. corymbosa</name>
    <dbReference type="NCBI Taxonomy" id="529605"/>
    <lineage>
        <taxon>Eukaryota</taxon>
        <taxon>Viridiplantae</taxon>
        <taxon>Streptophyta</taxon>
        <taxon>Embryophyta</taxon>
        <taxon>Tracheophyta</taxon>
        <taxon>Spermatophyta</taxon>
        <taxon>Magnoliopsida</taxon>
        <taxon>eudicotyledons</taxon>
        <taxon>Gunneridae</taxon>
        <taxon>Pentapetalae</taxon>
        <taxon>asterids</taxon>
        <taxon>lamiids</taxon>
        <taxon>Gentianales</taxon>
        <taxon>Rubiaceae</taxon>
        <taxon>Rubioideae</taxon>
        <taxon>Spermacoceae</taxon>
        <taxon>Hedyotis-Oldenlandia complex</taxon>
        <taxon>Oldenlandia</taxon>
    </lineage>
</organism>
<dbReference type="SMART" id="SM00256">
    <property type="entry name" value="FBOX"/>
    <property type="match status" value="1"/>
</dbReference>
<dbReference type="InterPro" id="IPR001810">
    <property type="entry name" value="F-box_dom"/>
</dbReference>
<dbReference type="EMBL" id="OX459126">
    <property type="protein sequence ID" value="CAI9117927.1"/>
    <property type="molecule type" value="Genomic_DNA"/>
</dbReference>
<evidence type="ECO:0000256" key="1">
    <source>
        <dbReference type="SAM" id="MobiDB-lite"/>
    </source>
</evidence>
<dbReference type="InterPro" id="IPR050796">
    <property type="entry name" value="SCF_F-box_component"/>
</dbReference>
<evidence type="ECO:0000313" key="4">
    <source>
        <dbReference type="Proteomes" id="UP001161247"/>
    </source>
</evidence>
<feature type="region of interest" description="Disordered" evidence="1">
    <location>
        <begin position="1"/>
        <end position="22"/>
    </location>
</feature>
<accession>A0AAV1EDX0</accession>
<dbReference type="PANTHER" id="PTHR31672">
    <property type="entry name" value="BNACNNG10540D PROTEIN"/>
    <property type="match status" value="1"/>
</dbReference>
<feature type="compositionally biased region" description="Polar residues" evidence="1">
    <location>
        <begin position="1"/>
        <end position="12"/>
    </location>
</feature>
<dbReference type="Proteomes" id="UP001161247">
    <property type="component" value="Chromosome 9"/>
</dbReference>
<dbReference type="InterPro" id="IPR036047">
    <property type="entry name" value="F-box-like_dom_sf"/>
</dbReference>